<gene>
    <name evidence="4" type="ORF">MSZNOR_0887</name>
</gene>
<evidence type="ECO:0000313" key="4">
    <source>
        <dbReference type="EMBL" id="CAI8763421.1"/>
    </source>
</evidence>
<dbReference type="SUPFAM" id="SSF56300">
    <property type="entry name" value="Metallo-dependent phosphatases"/>
    <property type="match status" value="1"/>
</dbReference>
<evidence type="ECO:0000259" key="3">
    <source>
        <dbReference type="Pfam" id="PF00149"/>
    </source>
</evidence>
<evidence type="ECO:0000313" key="5">
    <source>
        <dbReference type="Proteomes" id="UP001162030"/>
    </source>
</evidence>
<dbReference type="Proteomes" id="UP001162030">
    <property type="component" value="Chromosome"/>
</dbReference>
<protein>
    <submittedName>
        <fullName evidence="4">Icc-related predicted phosphoesterase</fullName>
    </submittedName>
</protein>
<dbReference type="InterPro" id="IPR004843">
    <property type="entry name" value="Calcineurin-like_PHP"/>
</dbReference>
<accession>A0ABM9HY44</accession>
<dbReference type="PANTHER" id="PTHR31302">
    <property type="entry name" value="TRANSMEMBRANE PROTEIN WITH METALLOPHOSPHOESTERASE DOMAIN-RELATED"/>
    <property type="match status" value="1"/>
</dbReference>
<dbReference type="PANTHER" id="PTHR31302:SF31">
    <property type="entry name" value="PHOSPHODIESTERASE YAEI"/>
    <property type="match status" value="1"/>
</dbReference>
<keyword evidence="1" id="KW-0479">Metal-binding</keyword>
<dbReference type="InterPro" id="IPR029052">
    <property type="entry name" value="Metallo-depent_PP-like"/>
</dbReference>
<dbReference type="Pfam" id="PF00149">
    <property type="entry name" value="Metallophos"/>
    <property type="match status" value="1"/>
</dbReference>
<dbReference type="PIRSF" id="PIRSF008292">
    <property type="entry name" value="UCP008292"/>
    <property type="match status" value="1"/>
</dbReference>
<name>A0ABM9HY44_9GAMM</name>
<evidence type="ECO:0000256" key="1">
    <source>
        <dbReference type="ARBA" id="ARBA00022723"/>
    </source>
</evidence>
<keyword evidence="5" id="KW-1185">Reference proteome</keyword>
<evidence type="ECO:0000256" key="2">
    <source>
        <dbReference type="ARBA" id="ARBA00022801"/>
    </source>
</evidence>
<reference evidence="4 5" key="1">
    <citation type="submission" date="2023-03" db="EMBL/GenBank/DDBJ databases">
        <authorList>
            <person name="Pearce D."/>
        </authorList>
    </citation>
    <scope>NUCLEOTIDE SEQUENCE [LARGE SCALE GENOMIC DNA]</scope>
    <source>
        <strain evidence="4">Msz</strain>
    </source>
</reference>
<feature type="domain" description="Calcineurin-like phosphoesterase" evidence="3">
    <location>
        <begin position="9"/>
        <end position="208"/>
    </location>
</feature>
<dbReference type="EMBL" id="OX458333">
    <property type="protein sequence ID" value="CAI8763421.1"/>
    <property type="molecule type" value="Genomic_DNA"/>
</dbReference>
<dbReference type="RefSeq" id="WP_026611993.1">
    <property type="nucleotide sequence ID" value="NZ_OX458333.1"/>
</dbReference>
<organism evidence="4 5">
    <name type="scientific">Methylocaldum szegediense</name>
    <dbReference type="NCBI Taxonomy" id="73780"/>
    <lineage>
        <taxon>Bacteria</taxon>
        <taxon>Pseudomonadati</taxon>
        <taxon>Pseudomonadota</taxon>
        <taxon>Gammaproteobacteria</taxon>
        <taxon>Methylococcales</taxon>
        <taxon>Methylococcaceae</taxon>
        <taxon>Methylocaldum</taxon>
    </lineage>
</organism>
<sequence>MPSNRQTVRIAAVADIHYTPSSQGMLQNICPYVSENADILLLCGDIVDDGRPEEARLFVKELTGGVKIPTLAVLGNHEYEAGRVMEVRDIFSDAGIILLDGDAHEVHGIGFAGVKGFAGGFGAHALQAWGEPTMKLFVHETVEESLKLESALAKLRTQYRIALLHYAPVKATVEGEPVEIYPFLGSSRLEEPLNRYSVTAVFHGHAHRGSPIGRTGGNIPVYNVALPLLRRAFPDRPPVRLIELPIEAPGEEAYRSSTYKPHPV</sequence>
<keyword evidence="2" id="KW-0378">Hydrolase</keyword>
<dbReference type="InterPro" id="IPR016538">
    <property type="entry name" value="UCP008292"/>
</dbReference>
<dbReference type="Gene3D" id="3.60.21.10">
    <property type="match status" value="1"/>
</dbReference>
<proteinExistence type="predicted"/>
<dbReference type="InterPro" id="IPR051158">
    <property type="entry name" value="Metallophosphoesterase_sf"/>
</dbReference>